<evidence type="ECO:0000259" key="5">
    <source>
        <dbReference type="PROSITE" id="PS50977"/>
    </source>
</evidence>
<proteinExistence type="predicted"/>
<accession>A0ABZ0J7P7</accession>
<dbReference type="Pfam" id="PF13305">
    <property type="entry name" value="TetR_C_33"/>
    <property type="match status" value="1"/>
</dbReference>
<organism evidence="6 7">
    <name type="scientific">Diaphorobacter limosus</name>
    <dbReference type="NCBI Taxonomy" id="3036128"/>
    <lineage>
        <taxon>Bacteria</taxon>
        <taxon>Pseudomonadati</taxon>
        <taxon>Pseudomonadota</taxon>
        <taxon>Betaproteobacteria</taxon>
        <taxon>Burkholderiales</taxon>
        <taxon>Comamonadaceae</taxon>
        <taxon>Diaphorobacter</taxon>
    </lineage>
</organism>
<keyword evidence="1" id="KW-0805">Transcription regulation</keyword>
<dbReference type="PANTHER" id="PTHR30055:SF220">
    <property type="entry name" value="TETR-FAMILY REGULATORY PROTEIN"/>
    <property type="match status" value="1"/>
</dbReference>
<dbReference type="RefSeq" id="WP_317702723.1">
    <property type="nucleotide sequence ID" value="NZ_CP136921.1"/>
</dbReference>
<dbReference type="PANTHER" id="PTHR30055">
    <property type="entry name" value="HTH-TYPE TRANSCRIPTIONAL REGULATOR RUTR"/>
    <property type="match status" value="1"/>
</dbReference>
<dbReference type="Gene3D" id="1.10.357.10">
    <property type="entry name" value="Tetracycline Repressor, domain 2"/>
    <property type="match status" value="1"/>
</dbReference>
<dbReference type="InterPro" id="IPR050109">
    <property type="entry name" value="HTH-type_TetR-like_transc_reg"/>
</dbReference>
<dbReference type="EMBL" id="CP136921">
    <property type="protein sequence ID" value="WOO33356.1"/>
    <property type="molecule type" value="Genomic_DNA"/>
</dbReference>
<reference evidence="6 7" key="1">
    <citation type="submission" date="2023-03" db="EMBL/GenBank/DDBJ databases">
        <title>Diaphorobacter basophil sp. nov., isolated from a sewage-treatment plant.</title>
        <authorList>
            <person name="Yang K."/>
        </authorList>
    </citation>
    <scope>NUCLEOTIDE SEQUENCE [LARGE SCALE GENOMIC DNA]</scope>
    <source>
        <strain evidence="6 7">Y-1</strain>
    </source>
</reference>
<gene>
    <name evidence="6" type="ORF">P4826_04550</name>
</gene>
<evidence type="ECO:0000256" key="3">
    <source>
        <dbReference type="ARBA" id="ARBA00023163"/>
    </source>
</evidence>
<dbReference type="InterPro" id="IPR036271">
    <property type="entry name" value="Tet_transcr_reg_TetR-rel_C_sf"/>
</dbReference>
<dbReference type="PROSITE" id="PS50977">
    <property type="entry name" value="HTH_TETR_2"/>
    <property type="match status" value="1"/>
</dbReference>
<evidence type="ECO:0000256" key="4">
    <source>
        <dbReference type="PROSITE-ProRule" id="PRU00335"/>
    </source>
</evidence>
<name>A0ABZ0J7P7_9BURK</name>
<dbReference type="SUPFAM" id="SSF48498">
    <property type="entry name" value="Tetracyclin repressor-like, C-terminal domain"/>
    <property type="match status" value="1"/>
</dbReference>
<dbReference type="SUPFAM" id="SSF46689">
    <property type="entry name" value="Homeodomain-like"/>
    <property type="match status" value="1"/>
</dbReference>
<evidence type="ECO:0000256" key="1">
    <source>
        <dbReference type="ARBA" id="ARBA00023015"/>
    </source>
</evidence>
<dbReference type="InterPro" id="IPR009057">
    <property type="entry name" value="Homeodomain-like_sf"/>
</dbReference>
<dbReference type="Pfam" id="PF00440">
    <property type="entry name" value="TetR_N"/>
    <property type="match status" value="1"/>
</dbReference>
<dbReference type="InterPro" id="IPR025996">
    <property type="entry name" value="MT1864/Rv1816-like_C"/>
</dbReference>
<dbReference type="InterPro" id="IPR001647">
    <property type="entry name" value="HTH_TetR"/>
</dbReference>
<keyword evidence="7" id="KW-1185">Reference proteome</keyword>
<feature type="domain" description="HTH tetR-type" evidence="5">
    <location>
        <begin position="16"/>
        <end position="76"/>
    </location>
</feature>
<evidence type="ECO:0000313" key="7">
    <source>
        <dbReference type="Proteomes" id="UP001303211"/>
    </source>
</evidence>
<feature type="DNA-binding region" description="H-T-H motif" evidence="4">
    <location>
        <begin position="39"/>
        <end position="58"/>
    </location>
</feature>
<keyword evidence="3" id="KW-0804">Transcription</keyword>
<dbReference type="Proteomes" id="UP001303211">
    <property type="component" value="Chromosome"/>
</dbReference>
<evidence type="ECO:0000256" key="2">
    <source>
        <dbReference type="ARBA" id="ARBA00023125"/>
    </source>
</evidence>
<keyword evidence="2 4" id="KW-0238">DNA-binding</keyword>
<protein>
    <submittedName>
        <fullName evidence="6">TetR/AcrR family transcriptional regulator</fullName>
    </submittedName>
</protein>
<evidence type="ECO:0000313" key="6">
    <source>
        <dbReference type="EMBL" id="WOO33356.1"/>
    </source>
</evidence>
<sequence>MSDKKPSPTRSTFRHGDLRRALLDAGVALAREGGPGAIVLREATRRAGVVPNAAYRHFESRQALLEAVRAAALAALARAIEAEIDAVQQLPEPRRRARAAFRGVGLGYLRFARQEPGLFRTAFAARPFDVHERAAQDDAARGASGMDPFELLCHALDGLVQGGVLPAARRQGAEFMAWSAVHGMAMLLLDGPLRGLGEAPSQALAERLVAMVEQGLLAEAAPQ</sequence>